<evidence type="ECO:0000313" key="3">
    <source>
        <dbReference type="EMBL" id="MEJ8848880.1"/>
    </source>
</evidence>
<keyword evidence="3" id="KW-0378">Hydrolase</keyword>
<feature type="domain" description="Serine aminopeptidase S33" evidence="2">
    <location>
        <begin position="76"/>
        <end position="174"/>
    </location>
</feature>
<dbReference type="Proteomes" id="UP001385892">
    <property type="component" value="Unassembled WGS sequence"/>
</dbReference>
<dbReference type="Gene3D" id="3.40.50.1820">
    <property type="entry name" value="alpha/beta hydrolase"/>
    <property type="match status" value="1"/>
</dbReference>
<dbReference type="RefSeq" id="WP_340344019.1">
    <property type="nucleotide sequence ID" value="NZ_JBBKZT010000009.1"/>
</dbReference>
<keyword evidence="4" id="KW-1185">Reference proteome</keyword>
<evidence type="ECO:0000259" key="2">
    <source>
        <dbReference type="Pfam" id="PF12146"/>
    </source>
</evidence>
<dbReference type="InterPro" id="IPR053145">
    <property type="entry name" value="AB_hydrolase_Est10"/>
</dbReference>
<protein>
    <submittedName>
        <fullName evidence="3">Alpha/beta fold hydrolase</fullName>
    </submittedName>
</protein>
<keyword evidence="1" id="KW-0732">Signal</keyword>
<name>A0ABU8WMZ9_9BURK</name>
<dbReference type="PANTHER" id="PTHR43265">
    <property type="entry name" value="ESTERASE ESTD"/>
    <property type="match status" value="1"/>
</dbReference>
<gene>
    <name evidence="3" type="ORF">WKW82_19630</name>
</gene>
<dbReference type="Pfam" id="PF12146">
    <property type="entry name" value="Hydrolase_4"/>
    <property type="match status" value="1"/>
</dbReference>
<accession>A0ABU8WMZ9</accession>
<dbReference type="EMBL" id="JBBKZT010000009">
    <property type="protein sequence ID" value="MEJ8848880.1"/>
    <property type="molecule type" value="Genomic_DNA"/>
</dbReference>
<dbReference type="GO" id="GO:0016787">
    <property type="term" value="F:hydrolase activity"/>
    <property type="evidence" value="ECO:0007669"/>
    <property type="project" value="UniProtKB-KW"/>
</dbReference>
<reference evidence="3 4" key="1">
    <citation type="submission" date="2024-03" db="EMBL/GenBank/DDBJ databases">
        <title>Novel species of the genus Variovorax.</title>
        <authorList>
            <person name="Liu Q."/>
            <person name="Xin Y.-H."/>
        </authorList>
    </citation>
    <scope>NUCLEOTIDE SEQUENCE [LARGE SCALE GENOMIC DNA]</scope>
    <source>
        <strain evidence="3 4">KACC 18900</strain>
    </source>
</reference>
<feature type="chain" id="PRO_5047496403" evidence="1">
    <location>
        <begin position="18"/>
        <end position="313"/>
    </location>
</feature>
<sequence>MKRPLAALIMAILPAMASAESSRWVEQEVCVQDLHGTLALPGETALVPAVLILAGSGPADRNGNLPGMPNNSLRLLAHGLAEQGIASIRVDKRGIGASQAGVREDDLRFATYVDDAVAWLKFLRVQSRVERLVLLGHSEGALVATMAAQQAEVDALILVAGASEPAARLIAQQLAVAGLPAALQAQSRSIADSLERGTPVATAPPELAALYRPSVQSYLMAWFPLDPSVELSKVERPTLIVQGTTDLQINVDDALRLAAARPGSELLLIEGMNHILKEAPTGRSQNLQTYAVPDLPLAPLLVPAIARFVSILP</sequence>
<organism evidence="3 4">
    <name type="scientific">Variovorax rhizosphaerae</name>
    <dbReference type="NCBI Taxonomy" id="1836200"/>
    <lineage>
        <taxon>Bacteria</taxon>
        <taxon>Pseudomonadati</taxon>
        <taxon>Pseudomonadota</taxon>
        <taxon>Betaproteobacteria</taxon>
        <taxon>Burkholderiales</taxon>
        <taxon>Comamonadaceae</taxon>
        <taxon>Variovorax</taxon>
    </lineage>
</organism>
<proteinExistence type="predicted"/>
<dbReference type="InterPro" id="IPR029058">
    <property type="entry name" value="AB_hydrolase_fold"/>
</dbReference>
<dbReference type="SUPFAM" id="SSF53474">
    <property type="entry name" value="alpha/beta-Hydrolases"/>
    <property type="match status" value="1"/>
</dbReference>
<feature type="signal peptide" evidence="1">
    <location>
        <begin position="1"/>
        <end position="17"/>
    </location>
</feature>
<dbReference type="InterPro" id="IPR022742">
    <property type="entry name" value="Hydrolase_4"/>
</dbReference>
<evidence type="ECO:0000256" key="1">
    <source>
        <dbReference type="SAM" id="SignalP"/>
    </source>
</evidence>
<dbReference type="PANTHER" id="PTHR43265:SF1">
    <property type="entry name" value="ESTERASE ESTD"/>
    <property type="match status" value="1"/>
</dbReference>
<comment type="caution">
    <text evidence="3">The sequence shown here is derived from an EMBL/GenBank/DDBJ whole genome shotgun (WGS) entry which is preliminary data.</text>
</comment>
<evidence type="ECO:0000313" key="4">
    <source>
        <dbReference type="Proteomes" id="UP001385892"/>
    </source>
</evidence>